<proteinExistence type="inferred from homology"/>
<dbReference type="SUPFAM" id="SSF47203">
    <property type="entry name" value="Acyl-CoA dehydrogenase C-terminal domain-like"/>
    <property type="match status" value="1"/>
</dbReference>
<evidence type="ECO:0000256" key="8">
    <source>
        <dbReference type="ARBA" id="ARBA00022827"/>
    </source>
</evidence>
<dbReference type="GO" id="GO:0070991">
    <property type="term" value="F:medium-chain fatty acyl-CoA dehydrogenase activity"/>
    <property type="evidence" value="ECO:0007669"/>
    <property type="project" value="UniProtKB-EC"/>
</dbReference>
<sequence>MITVVRKSSACVRSLVQASRCLTSSTGTGTARSEQSGGISFELSPEQLEFQRTARKFSREEVIPKAAEYDRTGEYPWDLVKRAWSLGLINTHIPQHCGGLDLGILECCIVTEEIAYGCSGVQTAIEANSLGEMPVILAGSKEQQKRYLGRMVEEPLMCAYCVTEPTAGSDVAGIKTRAEKKGDNYVLNGQKMWITNGGVANWYFVLARTSSDPQTGAGKAFTGFIVEADTPGISLGRKEKNMGQRCSDTRGITFEDVVVPKENVLGAEGIGFKIAMGAFDKTRPPVAAGAVGVAQRALDEATKYAADRKTMGKSIFEHQAVAFMLADMAIGVETARLATHRAAWEVDQGRRNTYFASVAKAFAADVANKCATDAVQIFGGNGFNSDYPVEKLMRDAKIYQIYEGTAQIQRLIISRELLNNIKSQS</sequence>
<accession>A0A0B7BF13</accession>
<keyword evidence="12" id="KW-0443">Lipid metabolism</keyword>
<dbReference type="FunFam" id="1.20.140.10:FF:000011">
    <property type="entry name" value="Medium-chain specific acyl-CoA dehydrogenase, mitochondrial"/>
    <property type="match status" value="1"/>
</dbReference>
<evidence type="ECO:0000256" key="11">
    <source>
        <dbReference type="ARBA" id="ARBA00023002"/>
    </source>
</evidence>
<protein>
    <recommendedName>
        <fullName evidence="6">Medium-chain specific acyl-CoA dehydrogenase, mitochondrial</fullName>
        <ecNumber evidence="5">1.3.8.7</ecNumber>
    </recommendedName>
</protein>
<dbReference type="InterPro" id="IPR013786">
    <property type="entry name" value="AcylCoA_DH/ox_N"/>
</dbReference>
<evidence type="ECO:0000259" key="17">
    <source>
        <dbReference type="Pfam" id="PF02771"/>
    </source>
</evidence>
<evidence type="ECO:0000256" key="9">
    <source>
        <dbReference type="ARBA" id="ARBA00022832"/>
    </source>
</evidence>
<evidence type="ECO:0000256" key="4">
    <source>
        <dbReference type="ARBA" id="ARBA00009347"/>
    </source>
</evidence>
<comment type="similarity">
    <text evidence="4 14">Belongs to the acyl-CoA dehydrogenase family.</text>
</comment>
<dbReference type="EMBL" id="HACG01044031">
    <property type="protein sequence ID" value="CEK90896.1"/>
    <property type="molecule type" value="Transcribed_RNA"/>
</dbReference>
<dbReference type="InterPro" id="IPR050741">
    <property type="entry name" value="Acyl-CoA_dehydrogenase"/>
</dbReference>
<keyword evidence="9" id="KW-0276">Fatty acid metabolism</keyword>
<feature type="domain" description="Acyl-CoA dehydrogenase/oxidase N-terminal" evidence="17">
    <location>
        <begin position="44"/>
        <end position="153"/>
    </location>
</feature>
<dbReference type="PANTHER" id="PTHR48083">
    <property type="entry name" value="MEDIUM-CHAIN SPECIFIC ACYL-COA DEHYDROGENASE, MITOCHONDRIAL-RELATED"/>
    <property type="match status" value="1"/>
</dbReference>
<dbReference type="InterPro" id="IPR036250">
    <property type="entry name" value="AcylCo_DH-like_C"/>
</dbReference>
<dbReference type="GO" id="GO:0005759">
    <property type="term" value="C:mitochondrial matrix"/>
    <property type="evidence" value="ECO:0007669"/>
    <property type="project" value="UniProtKB-SubCell"/>
</dbReference>
<dbReference type="Pfam" id="PF00441">
    <property type="entry name" value="Acyl-CoA_dh_1"/>
    <property type="match status" value="1"/>
</dbReference>
<evidence type="ECO:0000256" key="5">
    <source>
        <dbReference type="ARBA" id="ARBA00012033"/>
    </source>
</evidence>
<evidence type="ECO:0000256" key="3">
    <source>
        <dbReference type="ARBA" id="ARBA00005198"/>
    </source>
</evidence>
<evidence type="ECO:0000259" key="16">
    <source>
        <dbReference type="Pfam" id="PF02770"/>
    </source>
</evidence>
<feature type="domain" description="Acyl-CoA dehydrogenase/oxidase C-terminal" evidence="15">
    <location>
        <begin position="271"/>
        <end position="417"/>
    </location>
</feature>
<gene>
    <name evidence="19" type="primary">ORF179737</name>
    <name evidence="18" type="synonym">ORF179723</name>
</gene>
<keyword evidence="11 14" id="KW-0560">Oxidoreductase</keyword>
<evidence type="ECO:0000256" key="10">
    <source>
        <dbReference type="ARBA" id="ARBA00022946"/>
    </source>
</evidence>
<evidence type="ECO:0000256" key="6">
    <source>
        <dbReference type="ARBA" id="ARBA00019125"/>
    </source>
</evidence>
<keyword evidence="8 14" id="KW-0274">FAD</keyword>
<evidence type="ECO:0000256" key="1">
    <source>
        <dbReference type="ARBA" id="ARBA00001974"/>
    </source>
</evidence>
<dbReference type="Pfam" id="PF02770">
    <property type="entry name" value="Acyl-CoA_dh_M"/>
    <property type="match status" value="1"/>
</dbReference>
<dbReference type="Gene3D" id="1.20.140.10">
    <property type="entry name" value="Butyryl-CoA Dehydrogenase, subunit A, domain 3"/>
    <property type="match status" value="1"/>
</dbReference>
<comment type="subcellular location">
    <subcellularLocation>
        <location evidence="2">Mitochondrion matrix</location>
    </subcellularLocation>
</comment>
<dbReference type="InterPro" id="IPR037069">
    <property type="entry name" value="AcylCoA_DH/ox_N_sf"/>
</dbReference>
<comment type="cofactor">
    <cofactor evidence="1 14">
        <name>FAD</name>
        <dbReference type="ChEBI" id="CHEBI:57692"/>
    </cofactor>
</comment>
<dbReference type="PANTHER" id="PTHR48083:SF2">
    <property type="entry name" value="MEDIUM-CHAIN SPECIFIC ACYL-COA DEHYDROGENASE, MITOCHONDRIAL"/>
    <property type="match status" value="1"/>
</dbReference>
<dbReference type="PROSITE" id="PS00072">
    <property type="entry name" value="ACYL_COA_DH_1"/>
    <property type="match status" value="1"/>
</dbReference>
<organism evidence="19">
    <name type="scientific">Arion vulgaris</name>
    <dbReference type="NCBI Taxonomy" id="1028688"/>
    <lineage>
        <taxon>Eukaryota</taxon>
        <taxon>Metazoa</taxon>
        <taxon>Spiralia</taxon>
        <taxon>Lophotrochozoa</taxon>
        <taxon>Mollusca</taxon>
        <taxon>Gastropoda</taxon>
        <taxon>Heterobranchia</taxon>
        <taxon>Euthyneura</taxon>
        <taxon>Panpulmonata</taxon>
        <taxon>Eupulmonata</taxon>
        <taxon>Stylommatophora</taxon>
        <taxon>Helicina</taxon>
        <taxon>Arionoidea</taxon>
        <taxon>Arionidae</taxon>
        <taxon>Arion</taxon>
    </lineage>
</organism>
<dbReference type="AlphaFoldDB" id="A0A0B7BF13"/>
<reference evidence="19" key="1">
    <citation type="submission" date="2014-12" db="EMBL/GenBank/DDBJ databases">
        <title>Insight into the proteome of Arion vulgaris.</title>
        <authorList>
            <person name="Aradska J."/>
            <person name="Bulat T."/>
            <person name="Smidak R."/>
            <person name="Sarate P."/>
            <person name="Gangsoo J."/>
            <person name="Sialana F."/>
            <person name="Bilban M."/>
            <person name="Lubec G."/>
        </authorList>
    </citation>
    <scope>NUCLEOTIDE SEQUENCE</scope>
    <source>
        <tissue evidence="19">Skin</tissue>
    </source>
</reference>
<feature type="domain" description="Acyl-CoA oxidase/dehydrogenase middle" evidence="16">
    <location>
        <begin position="159"/>
        <end position="257"/>
    </location>
</feature>
<dbReference type="PIRSF" id="PIRSF016578">
    <property type="entry name" value="HsaA"/>
    <property type="match status" value="1"/>
</dbReference>
<dbReference type="Pfam" id="PF02771">
    <property type="entry name" value="Acyl-CoA_dh_N"/>
    <property type="match status" value="1"/>
</dbReference>
<dbReference type="InterPro" id="IPR006091">
    <property type="entry name" value="Acyl-CoA_Oxase/DH_mid-dom"/>
</dbReference>
<dbReference type="SUPFAM" id="SSF56645">
    <property type="entry name" value="Acyl-CoA dehydrogenase NM domain-like"/>
    <property type="match status" value="1"/>
</dbReference>
<comment type="pathway">
    <text evidence="3">Lipid metabolism; mitochondrial fatty acid beta-oxidation.</text>
</comment>
<dbReference type="GO" id="GO:0051793">
    <property type="term" value="P:medium-chain fatty acid catabolic process"/>
    <property type="evidence" value="ECO:0007669"/>
    <property type="project" value="TreeGrafter"/>
</dbReference>
<dbReference type="InterPro" id="IPR046373">
    <property type="entry name" value="Acyl-CoA_Oxase/DH_mid-dom_sf"/>
</dbReference>
<dbReference type="InterPro" id="IPR009100">
    <property type="entry name" value="AcylCoA_DH/oxidase_NM_dom_sf"/>
</dbReference>
<keyword evidence="10" id="KW-0809">Transit peptide</keyword>
<dbReference type="FunFam" id="1.10.540.10:FF:000010">
    <property type="entry name" value="Medium-chain specific acyl-CoA dehydrogenase, mitochondrial"/>
    <property type="match status" value="1"/>
</dbReference>
<evidence type="ECO:0000256" key="2">
    <source>
        <dbReference type="ARBA" id="ARBA00004305"/>
    </source>
</evidence>
<dbReference type="EC" id="1.3.8.7" evidence="5"/>
<dbReference type="InterPro" id="IPR009075">
    <property type="entry name" value="AcylCo_DH/oxidase_C"/>
</dbReference>
<dbReference type="InterPro" id="IPR006089">
    <property type="entry name" value="Acyl-CoA_DH_CS"/>
</dbReference>
<evidence type="ECO:0000259" key="15">
    <source>
        <dbReference type="Pfam" id="PF00441"/>
    </source>
</evidence>
<dbReference type="Gene3D" id="2.40.110.10">
    <property type="entry name" value="Butyryl-CoA Dehydrogenase, subunit A, domain 2"/>
    <property type="match status" value="1"/>
</dbReference>
<evidence type="ECO:0000256" key="12">
    <source>
        <dbReference type="ARBA" id="ARBA00023098"/>
    </source>
</evidence>
<dbReference type="GO" id="GO:0050660">
    <property type="term" value="F:flavin adenine dinucleotide binding"/>
    <property type="evidence" value="ECO:0007669"/>
    <property type="project" value="InterPro"/>
</dbReference>
<evidence type="ECO:0000313" key="18">
    <source>
        <dbReference type="EMBL" id="CEK90893.1"/>
    </source>
</evidence>
<dbReference type="EMBL" id="HACG01044028">
    <property type="protein sequence ID" value="CEK90893.1"/>
    <property type="molecule type" value="Transcribed_RNA"/>
</dbReference>
<dbReference type="PROSITE" id="PS00073">
    <property type="entry name" value="ACYL_COA_DH_2"/>
    <property type="match status" value="1"/>
</dbReference>
<name>A0A0B7BF13_9EUPU</name>
<evidence type="ECO:0000256" key="14">
    <source>
        <dbReference type="RuleBase" id="RU362125"/>
    </source>
</evidence>
<evidence type="ECO:0000256" key="7">
    <source>
        <dbReference type="ARBA" id="ARBA00022630"/>
    </source>
</evidence>
<evidence type="ECO:0000313" key="19">
    <source>
        <dbReference type="EMBL" id="CEK90896.1"/>
    </source>
</evidence>
<dbReference type="Gene3D" id="1.10.540.10">
    <property type="entry name" value="Acyl-CoA dehydrogenase/oxidase, N-terminal domain"/>
    <property type="match status" value="1"/>
</dbReference>
<evidence type="ECO:0000256" key="13">
    <source>
        <dbReference type="ARBA" id="ARBA00023128"/>
    </source>
</evidence>
<dbReference type="FunFam" id="2.40.110.10:FF:000007">
    <property type="entry name" value="Medium-chain specific acyl-CoA dehydrogenase, mitochondrial"/>
    <property type="match status" value="1"/>
</dbReference>
<keyword evidence="7 14" id="KW-0285">Flavoprotein</keyword>
<keyword evidence="13" id="KW-0496">Mitochondrion</keyword>